<evidence type="ECO:0000313" key="2">
    <source>
        <dbReference type="Proteomes" id="UP000276215"/>
    </source>
</evidence>
<dbReference type="Proteomes" id="UP000276215">
    <property type="component" value="Unassembled WGS sequence"/>
</dbReference>
<proteinExistence type="predicted"/>
<dbReference type="EMBL" id="ML120528">
    <property type="protein sequence ID" value="RPA90363.1"/>
    <property type="molecule type" value="Genomic_DNA"/>
</dbReference>
<protein>
    <submittedName>
        <fullName evidence="1">Uncharacterized protein</fullName>
    </submittedName>
</protein>
<sequence>MGSGLAVVAFLYKTNGFLPHPGKDTKSFILPGRNTTGRFSDVLFFLRQLKATLVLEGSRFIRL</sequence>
<evidence type="ECO:0000313" key="1">
    <source>
        <dbReference type="EMBL" id="RPA90363.1"/>
    </source>
</evidence>
<organism evidence="1 2">
    <name type="scientific">Choiromyces venosus 120613-1</name>
    <dbReference type="NCBI Taxonomy" id="1336337"/>
    <lineage>
        <taxon>Eukaryota</taxon>
        <taxon>Fungi</taxon>
        <taxon>Dikarya</taxon>
        <taxon>Ascomycota</taxon>
        <taxon>Pezizomycotina</taxon>
        <taxon>Pezizomycetes</taxon>
        <taxon>Pezizales</taxon>
        <taxon>Tuberaceae</taxon>
        <taxon>Choiromyces</taxon>
    </lineage>
</organism>
<accession>A0A3N4IVX3</accession>
<gene>
    <name evidence="1" type="ORF">L873DRAFT_441296</name>
</gene>
<name>A0A3N4IVX3_9PEZI</name>
<reference evidence="1 2" key="1">
    <citation type="journal article" date="2018" name="Nat. Ecol. Evol.">
        <title>Pezizomycetes genomes reveal the molecular basis of ectomycorrhizal truffle lifestyle.</title>
        <authorList>
            <person name="Murat C."/>
            <person name="Payen T."/>
            <person name="Noel B."/>
            <person name="Kuo A."/>
            <person name="Morin E."/>
            <person name="Chen J."/>
            <person name="Kohler A."/>
            <person name="Krizsan K."/>
            <person name="Balestrini R."/>
            <person name="Da Silva C."/>
            <person name="Montanini B."/>
            <person name="Hainaut M."/>
            <person name="Levati E."/>
            <person name="Barry K.W."/>
            <person name="Belfiori B."/>
            <person name="Cichocki N."/>
            <person name="Clum A."/>
            <person name="Dockter R.B."/>
            <person name="Fauchery L."/>
            <person name="Guy J."/>
            <person name="Iotti M."/>
            <person name="Le Tacon F."/>
            <person name="Lindquist E.A."/>
            <person name="Lipzen A."/>
            <person name="Malagnac F."/>
            <person name="Mello A."/>
            <person name="Molinier V."/>
            <person name="Miyauchi S."/>
            <person name="Poulain J."/>
            <person name="Riccioni C."/>
            <person name="Rubini A."/>
            <person name="Sitrit Y."/>
            <person name="Splivallo R."/>
            <person name="Traeger S."/>
            <person name="Wang M."/>
            <person name="Zifcakova L."/>
            <person name="Wipf D."/>
            <person name="Zambonelli A."/>
            <person name="Paolocci F."/>
            <person name="Nowrousian M."/>
            <person name="Ottonello S."/>
            <person name="Baldrian P."/>
            <person name="Spatafora J.W."/>
            <person name="Henrissat B."/>
            <person name="Nagy L.G."/>
            <person name="Aury J.M."/>
            <person name="Wincker P."/>
            <person name="Grigoriev I.V."/>
            <person name="Bonfante P."/>
            <person name="Martin F.M."/>
        </authorList>
    </citation>
    <scope>NUCLEOTIDE SEQUENCE [LARGE SCALE GENOMIC DNA]</scope>
    <source>
        <strain evidence="1 2">120613-1</strain>
    </source>
</reference>
<keyword evidence="2" id="KW-1185">Reference proteome</keyword>
<dbReference type="AlphaFoldDB" id="A0A3N4IVX3"/>